<dbReference type="RefSeq" id="WP_131911522.1">
    <property type="nucleotide sequence ID" value="NZ_OU594967.1"/>
</dbReference>
<evidence type="ECO:0000259" key="1">
    <source>
        <dbReference type="Pfam" id="PF03061"/>
    </source>
</evidence>
<evidence type="ECO:0000313" key="3">
    <source>
        <dbReference type="Proteomes" id="UP000295565"/>
    </source>
</evidence>
<proteinExistence type="predicted"/>
<dbReference type="GO" id="GO:0016790">
    <property type="term" value="F:thiolester hydrolase activity"/>
    <property type="evidence" value="ECO:0007669"/>
    <property type="project" value="UniProtKB-ARBA"/>
</dbReference>
<keyword evidence="3" id="KW-1185">Reference proteome</keyword>
<dbReference type="Gene3D" id="3.10.129.10">
    <property type="entry name" value="Hotdog Thioesterase"/>
    <property type="match status" value="1"/>
</dbReference>
<feature type="domain" description="Thioesterase" evidence="1">
    <location>
        <begin position="49"/>
        <end position="99"/>
    </location>
</feature>
<comment type="caution">
    <text evidence="2">The sequence shown here is derived from an EMBL/GenBank/DDBJ whole genome shotgun (WGS) entry which is preliminary data.</text>
</comment>
<organism evidence="2 3">
    <name type="scientific">Celerinatantimonas diazotrophica</name>
    <dbReference type="NCBI Taxonomy" id="412034"/>
    <lineage>
        <taxon>Bacteria</taxon>
        <taxon>Pseudomonadati</taxon>
        <taxon>Pseudomonadota</taxon>
        <taxon>Gammaproteobacteria</taxon>
        <taxon>Celerinatantimonadaceae</taxon>
        <taxon>Celerinatantimonas</taxon>
    </lineage>
</organism>
<reference evidence="2 3" key="1">
    <citation type="submission" date="2019-03" db="EMBL/GenBank/DDBJ databases">
        <title>Genomic Encyclopedia of Type Strains, Phase IV (KMG-IV): sequencing the most valuable type-strain genomes for metagenomic binning, comparative biology and taxonomic classification.</title>
        <authorList>
            <person name="Goeker M."/>
        </authorList>
    </citation>
    <scope>NUCLEOTIDE SEQUENCE [LARGE SCALE GENOMIC DNA]</scope>
    <source>
        <strain evidence="2 3">DSM 18577</strain>
    </source>
</reference>
<sequence>MDAIKSHRNCIACSEHHLIPSLALHFDWLDKLRMHSRFFIKSDYQGYEGLLHGGVASTLLDAIMTHHLLARNIMALTGSLKLRFHQRVEVNQWVDLYAREQSFRHGVYSMRATLLLANHDLAIEATAHFMPVAEATIK</sequence>
<dbReference type="EMBL" id="SMGD01000011">
    <property type="protein sequence ID" value="TCK58551.1"/>
    <property type="molecule type" value="Genomic_DNA"/>
</dbReference>
<dbReference type="SUPFAM" id="SSF54637">
    <property type="entry name" value="Thioesterase/thiol ester dehydrase-isomerase"/>
    <property type="match status" value="1"/>
</dbReference>
<dbReference type="Proteomes" id="UP000295565">
    <property type="component" value="Unassembled WGS sequence"/>
</dbReference>
<dbReference type="OrthoDB" id="9813158at2"/>
<gene>
    <name evidence="2" type="ORF">EV690_0679</name>
</gene>
<protein>
    <recommendedName>
        <fullName evidence="1">Thioesterase domain-containing protein</fullName>
    </recommendedName>
</protein>
<name>A0A4V2PRE9_9GAMM</name>
<evidence type="ECO:0000313" key="2">
    <source>
        <dbReference type="EMBL" id="TCK58551.1"/>
    </source>
</evidence>
<accession>A0A4V2PRE9</accession>
<dbReference type="InterPro" id="IPR029069">
    <property type="entry name" value="HotDog_dom_sf"/>
</dbReference>
<dbReference type="Pfam" id="PF03061">
    <property type="entry name" value="4HBT"/>
    <property type="match status" value="1"/>
</dbReference>
<dbReference type="InterPro" id="IPR006683">
    <property type="entry name" value="Thioestr_dom"/>
</dbReference>
<dbReference type="AlphaFoldDB" id="A0A4V2PRE9"/>